<name>A0AAP0JYS8_9MAGN</name>
<accession>A0AAP0JYS8</accession>
<evidence type="ECO:0000256" key="1">
    <source>
        <dbReference type="SAM" id="MobiDB-lite"/>
    </source>
</evidence>
<evidence type="ECO:0000313" key="2">
    <source>
        <dbReference type="EMBL" id="KAK9141422.1"/>
    </source>
</evidence>
<organism evidence="2 3">
    <name type="scientific">Stephania cephalantha</name>
    <dbReference type="NCBI Taxonomy" id="152367"/>
    <lineage>
        <taxon>Eukaryota</taxon>
        <taxon>Viridiplantae</taxon>
        <taxon>Streptophyta</taxon>
        <taxon>Embryophyta</taxon>
        <taxon>Tracheophyta</taxon>
        <taxon>Spermatophyta</taxon>
        <taxon>Magnoliopsida</taxon>
        <taxon>Ranunculales</taxon>
        <taxon>Menispermaceae</taxon>
        <taxon>Menispermoideae</taxon>
        <taxon>Cissampelideae</taxon>
        <taxon>Stephania</taxon>
    </lineage>
</organism>
<protein>
    <submittedName>
        <fullName evidence="2">Uncharacterized protein</fullName>
    </submittedName>
</protein>
<sequence>MILVVWDCEDSSRPAFPLISDPREKMASSKAGGGRSRNDRRISSSSSSSGRTTPNLNLWRY</sequence>
<dbReference type="AlphaFoldDB" id="A0AAP0JYS8"/>
<dbReference type="EMBL" id="JBBNAG010000004">
    <property type="protein sequence ID" value="KAK9141422.1"/>
    <property type="molecule type" value="Genomic_DNA"/>
</dbReference>
<dbReference type="Proteomes" id="UP001419268">
    <property type="component" value="Unassembled WGS sequence"/>
</dbReference>
<gene>
    <name evidence="2" type="ORF">Scep_011103</name>
</gene>
<proteinExistence type="predicted"/>
<reference evidence="2 3" key="1">
    <citation type="submission" date="2024-01" db="EMBL/GenBank/DDBJ databases">
        <title>Genome assemblies of Stephania.</title>
        <authorList>
            <person name="Yang L."/>
        </authorList>
    </citation>
    <scope>NUCLEOTIDE SEQUENCE [LARGE SCALE GENOMIC DNA]</scope>
    <source>
        <strain evidence="2">JXDWG</strain>
        <tissue evidence="2">Leaf</tissue>
    </source>
</reference>
<comment type="caution">
    <text evidence="2">The sequence shown here is derived from an EMBL/GenBank/DDBJ whole genome shotgun (WGS) entry which is preliminary data.</text>
</comment>
<feature type="compositionally biased region" description="Polar residues" evidence="1">
    <location>
        <begin position="52"/>
        <end position="61"/>
    </location>
</feature>
<keyword evidence="3" id="KW-1185">Reference proteome</keyword>
<feature type="region of interest" description="Disordered" evidence="1">
    <location>
        <begin position="15"/>
        <end position="61"/>
    </location>
</feature>
<evidence type="ECO:0000313" key="3">
    <source>
        <dbReference type="Proteomes" id="UP001419268"/>
    </source>
</evidence>